<evidence type="ECO:0000313" key="2">
    <source>
        <dbReference type="EMBL" id="MDA4843752.1"/>
    </source>
</evidence>
<name>A0ABT4VGB9_9HYPH</name>
<feature type="region of interest" description="Disordered" evidence="1">
    <location>
        <begin position="27"/>
        <end position="47"/>
    </location>
</feature>
<comment type="caution">
    <text evidence="2">The sequence shown here is derived from an EMBL/GenBank/DDBJ whole genome shotgun (WGS) entry which is preliminary data.</text>
</comment>
<evidence type="ECO:0000313" key="3">
    <source>
        <dbReference type="Proteomes" id="UP001148313"/>
    </source>
</evidence>
<proteinExistence type="predicted"/>
<organism evidence="2 3">
    <name type="scientific">Hoeflea poritis</name>
    <dbReference type="NCBI Taxonomy" id="2993659"/>
    <lineage>
        <taxon>Bacteria</taxon>
        <taxon>Pseudomonadati</taxon>
        <taxon>Pseudomonadota</taxon>
        <taxon>Alphaproteobacteria</taxon>
        <taxon>Hyphomicrobiales</taxon>
        <taxon>Rhizobiaceae</taxon>
        <taxon>Hoeflea</taxon>
    </lineage>
</organism>
<gene>
    <name evidence="2" type="ORF">OOZ53_00220</name>
</gene>
<reference evidence="2" key="1">
    <citation type="submission" date="2022-11" db="EMBL/GenBank/DDBJ databases">
        <title>Hoeflea poritis sp. nov., isolated from scleractinian coral Porites lutea.</title>
        <authorList>
            <person name="Zhang G."/>
            <person name="Wei Q."/>
            <person name="Cai L."/>
        </authorList>
    </citation>
    <scope>NUCLEOTIDE SEQUENCE</scope>
    <source>
        <strain evidence="2">E7-10</strain>
    </source>
</reference>
<dbReference type="EMBL" id="JAPJZH010000001">
    <property type="protein sequence ID" value="MDA4843752.1"/>
    <property type="molecule type" value="Genomic_DNA"/>
</dbReference>
<protein>
    <submittedName>
        <fullName evidence="2">Uncharacterized protein</fullName>
    </submittedName>
</protein>
<keyword evidence="3" id="KW-1185">Reference proteome</keyword>
<evidence type="ECO:0000256" key="1">
    <source>
        <dbReference type="SAM" id="MobiDB-lite"/>
    </source>
</evidence>
<accession>A0ABT4VGB9</accession>
<dbReference type="Proteomes" id="UP001148313">
    <property type="component" value="Unassembled WGS sequence"/>
</dbReference>
<sequence>MAPGKNCQAGDLSAKLSPAINQDRTYSIQMPSNGHDDGLKGFHQRAF</sequence>